<dbReference type="Gene3D" id="3.30.2310.20">
    <property type="entry name" value="RelE-like"/>
    <property type="match status" value="1"/>
</dbReference>
<proteinExistence type="inferred from homology"/>
<keyword evidence="2" id="KW-1277">Toxin-antitoxin system</keyword>
<dbReference type="InterPro" id="IPR035093">
    <property type="entry name" value="RelE/ParE_toxin_dom_sf"/>
</dbReference>
<sequence>MVIWSLPARNDLKAIHDYIAKDSPFYAKKTVQDIREKTDALDELPRKGRRVPELNEDAVHELGLYSYRILYEIKPDDLIEVLAVIHKRRYVEVEDIPRDQ</sequence>
<dbReference type="EMBL" id="CAADFN010000013">
    <property type="protein sequence ID" value="VFK15158.1"/>
    <property type="molecule type" value="Genomic_DNA"/>
</dbReference>
<dbReference type="Pfam" id="PF05016">
    <property type="entry name" value="ParE_toxin"/>
    <property type="match status" value="1"/>
</dbReference>
<dbReference type="PANTHER" id="PTHR33755:SF5">
    <property type="entry name" value="TYPE II TOXIN-ANTITOXIN SYSTEM RELE_PARE FAMILY TOXIN"/>
    <property type="match status" value="1"/>
</dbReference>
<gene>
    <name evidence="3" type="ORF">BECKLFY1418C_GA0070996_101321</name>
</gene>
<dbReference type="InterPro" id="IPR007712">
    <property type="entry name" value="RelE/ParE_toxin"/>
</dbReference>
<dbReference type="PANTHER" id="PTHR33755">
    <property type="entry name" value="TOXIN PARE1-RELATED"/>
    <property type="match status" value="1"/>
</dbReference>
<dbReference type="InterPro" id="IPR051803">
    <property type="entry name" value="TA_system_RelE-like_toxin"/>
</dbReference>
<comment type="similarity">
    <text evidence="1">Belongs to the RelE toxin family.</text>
</comment>
<evidence type="ECO:0000256" key="1">
    <source>
        <dbReference type="ARBA" id="ARBA00006226"/>
    </source>
</evidence>
<protein>
    <submittedName>
        <fullName evidence="3">Plasmid stabilization system protein ParE</fullName>
    </submittedName>
</protein>
<reference evidence="3" key="1">
    <citation type="submission" date="2019-02" db="EMBL/GenBank/DDBJ databases">
        <authorList>
            <person name="Gruber-Vodicka R. H."/>
            <person name="Seah K. B. B."/>
        </authorList>
    </citation>
    <scope>NUCLEOTIDE SEQUENCE</scope>
    <source>
        <strain evidence="3">BECK_BY7</strain>
    </source>
</reference>
<evidence type="ECO:0000256" key="2">
    <source>
        <dbReference type="ARBA" id="ARBA00022649"/>
    </source>
</evidence>
<evidence type="ECO:0000313" key="3">
    <source>
        <dbReference type="EMBL" id="VFK15158.1"/>
    </source>
</evidence>
<organism evidence="3">
    <name type="scientific">Candidatus Kentrum sp. LFY</name>
    <dbReference type="NCBI Taxonomy" id="2126342"/>
    <lineage>
        <taxon>Bacteria</taxon>
        <taxon>Pseudomonadati</taxon>
        <taxon>Pseudomonadota</taxon>
        <taxon>Gammaproteobacteria</taxon>
        <taxon>Candidatus Kentrum</taxon>
    </lineage>
</organism>
<dbReference type="AlphaFoldDB" id="A0A450WDU6"/>
<name>A0A450WDU6_9GAMM</name>
<accession>A0A450WDU6</accession>